<comment type="caution">
    <text evidence="7">The sequence shown here is derived from an EMBL/GenBank/DDBJ whole genome shotgun (WGS) entry which is preliminary data.</text>
</comment>
<evidence type="ECO:0000256" key="3">
    <source>
        <dbReference type="ARBA" id="ARBA00022989"/>
    </source>
</evidence>
<dbReference type="Pfam" id="PF07690">
    <property type="entry name" value="MFS_1"/>
    <property type="match status" value="1"/>
</dbReference>
<keyword evidence="8" id="KW-1185">Reference proteome</keyword>
<accession>A0A9N8E2A4</accession>
<gene>
    <name evidence="7" type="ORF">SEMRO_434_G142170.1</name>
</gene>
<feature type="region of interest" description="Disordered" evidence="5">
    <location>
        <begin position="1"/>
        <end position="36"/>
    </location>
</feature>
<feature type="transmembrane region" description="Helical" evidence="6">
    <location>
        <begin position="234"/>
        <end position="254"/>
    </location>
</feature>
<evidence type="ECO:0000256" key="2">
    <source>
        <dbReference type="ARBA" id="ARBA00022692"/>
    </source>
</evidence>
<dbReference type="Proteomes" id="UP001153069">
    <property type="component" value="Unassembled WGS sequence"/>
</dbReference>
<sequence>MPPQEQVVSPDTGTSWDNDDSQAGRQRSSFSKNESTINVSNANLDSMENLDPFEPIQRRSIFHRESFLMQFASKKGPRAIFLLLMCLALGVGSTIGVVPAVMTDRYARLQHGYDDPTDCADYDMNSKPQECLDGSADAQNIHAIGNLISNILTFTTSSLMGSLSDEYGRRSLLVVGVFFSCLPPLCLVLIQFIPTMNPTWYYVVSASTGLVNWIALCMSALADVMPPEWRAASFGLLLAGLSLGFAGAPTLAILMGHRQVSIMGFFMVFLGWLNTLFFFPETLSPEKAAMASAVRRLQVEGMTKKERIIWNLKRPAWELSILNRNDFFRLLAVLAFFSGMVSSGDQTLLVYYLEERLAFKDSDVATMFMINGLLGVFAQAAILKPSIDCIGERMVLACCFVLGAIDNFMYGIARDKSVIFAAGAIGALSMVSFPTISAIKANNVNESEQGRIQGALYSVQALASGTGPMLMRFVYHLTVDGAFLGPGSMFVFASGLLMIASGCAYALPKSKADSRASRRRSQLPNIFEDFPEAEDESTPFVDPTARDSSSSSGSYGTEMP</sequence>
<evidence type="ECO:0000256" key="6">
    <source>
        <dbReference type="SAM" id="Phobius"/>
    </source>
</evidence>
<feature type="transmembrane region" description="Helical" evidence="6">
    <location>
        <begin position="172"/>
        <end position="193"/>
    </location>
</feature>
<dbReference type="InterPro" id="IPR036259">
    <property type="entry name" value="MFS_trans_sf"/>
</dbReference>
<name>A0A9N8E2A4_9STRA</name>
<feature type="transmembrane region" description="Helical" evidence="6">
    <location>
        <begin position="79"/>
        <end position="102"/>
    </location>
</feature>
<feature type="transmembrane region" description="Helical" evidence="6">
    <location>
        <begin position="487"/>
        <end position="508"/>
    </location>
</feature>
<comment type="subcellular location">
    <subcellularLocation>
        <location evidence="1">Membrane</location>
        <topology evidence="1">Multi-pass membrane protein</topology>
    </subcellularLocation>
</comment>
<keyword evidence="4 6" id="KW-0472">Membrane</keyword>
<feature type="transmembrane region" description="Helical" evidence="6">
    <location>
        <begin position="395"/>
        <end position="413"/>
    </location>
</feature>
<dbReference type="PANTHER" id="PTHR23507:SF1">
    <property type="entry name" value="FI18259P1-RELATED"/>
    <property type="match status" value="1"/>
</dbReference>
<feature type="transmembrane region" description="Helical" evidence="6">
    <location>
        <begin position="199"/>
        <end position="222"/>
    </location>
</feature>
<keyword evidence="3 6" id="KW-1133">Transmembrane helix</keyword>
<feature type="transmembrane region" description="Helical" evidence="6">
    <location>
        <begin position="260"/>
        <end position="279"/>
    </location>
</feature>
<evidence type="ECO:0000256" key="5">
    <source>
        <dbReference type="SAM" id="MobiDB-lite"/>
    </source>
</evidence>
<feature type="region of interest" description="Disordered" evidence="5">
    <location>
        <begin position="513"/>
        <end position="560"/>
    </location>
</feature>
<dbReference type="PANTHER" id="PTHR23507">
    <property type="entry name" value="ZGC:174356"/>
    <property type="match status" value="1"/>
</dbReference>
<feature type="transmembrane region" description="Helical" evidence="6">
    <location>
        <begin position="419"/>
        <end position="442"/>
    </location>
</feature>
<organism evidence="7 8">
    <name type="scientific">Seminavis robusta</name>
    <dbReference type="NCBI Taxonomy" id="568900"/>
    <lineage>
        <taxon>Eukaryota</taxon>
        <taxon>Sar</taxon>
        <taxon>Stramenopiles</taxon>
        <taxon>Ochrophyta</taxon>
        <taxon>Bacillariophyta</taxon>
        <taxon>Bacillariophyceae</taxon>
        <taxon>Bacillariophycidae</taxon>
        <taxon>Naviculales</taxon>
        <taxon>Naviculaceae</taxon>
        <taxon>Seminavis</taxon>
    </lineage>
</organism>
<dbReference type="AlphaFoldDB" id="A0A9N8E2A4"/>
<evidence type="ECO:0000313" key="7">
    <source>
        <dbReference type="EMBL" id="CAB9510394.1"/>
    </source>
</evidence>
<keyword evidence="2 6" id="KW-0812">Transmembrane</keyword>
<evidence type="ECO:0000256" key="4">
    <source>
        <dbReference type="ARBA" id="ARBA00023136"/>
    </source>
</evidence>
<dbReference type="GO" id="GO:0022857">
    <property type="term" value="F:transmembrane transporter activity"/>
    <property type="evidence" value="ECO:0007669"/>
    <property type="project" value="InterPro"/>
</dbReference>
<dbReference type="EMBL" id="CAICTM010000433">
    <property type="protein sequence ID" value="CAB9510394.1"/>
    <property type="molecule type" value="Genomic_DNA"/>
</dbReference>
<protein>
    <submittedName>
        <fullName evidence="7">Hippocampus abundant transcript-like protein 1</fullName>
    </submittedName>
</protein>
<feature type="transmembrane region" description="Helical" evidence="6">
    <location>
        <begin position="454"/>
        <end position="475"/>
    </location>
</feature>
<dbReference type="SUPFAM" id="SSF103473">
    <property type="entry name" value="MFS general substrate transporter"/>
    <property type="match status" value="1"/>
</dbReference>
<reference evidence="7" key="1">
    <citation type="submission" date="2020-06" db="EMBL/GenBank/DDBJ databases">
        <authorList>
            <consortium name="Plant Systems Biology data submission"/>
        </authorList>
    </citation>
    <scope>NUCLEOTIDE SEQUENCE</scope>
    <source>
        <strain evidence="7">D6</strain>
    </source>
</reference>
<evidence type="ECO:0000313" key="8">
    <source>
        <dbReference type="Proteomes" id="UP001153069"/>
    </source>
</evidence>
<proteinExistence type="predicted"/>
<evidence type="ECO:0000256" key="1">
    <source>
        <dbReference type="ARBA" id="ARBA00004141"/>
    </source>
</evidence>
<dbReference type="InterPro" id="IPR011701">
    <property type="entry name" value="MFS"/>
</dbReference>
<dbReference type="OrthoDB" id="419616at2759"/>
<dbReference type="Gene3D" id="1.20.1250.20">
    <property type="entry name" value="MFS general substrate transporter like domains"/>
    <property type="match status" value="1"/>
</dbReference>
<dbReference type="GO" id="GO:0016020">
    <property type="term" value="C:membrane"/>
    <property type="evidence" value="ECO:0007669"/>
    <property type="project" value="UniProtKB-SubCell"/>
</dbReference>
<feature type="transmembrane region" description="Helical" evidence="6">
    <location>
        <begin position="327"/>
        <end position="344"/>
    </location>
</feature>
<feature type="transmembrane region" description="Helical" evidence="6">
    <location>
        <begin position="364"/>
        <end position="383"/>
    </location>
</feature>